<dbReference type="Pfam" id="PF01826">
    <property type="entry name" value="TIL"/>
    <property type="match status" value="2"/>
</dbReference>
<evidence type="ECO:0000256" key="2">
    <source>
        <dbReference type="ARBA" id="ARBA00022900"/>
    </source>
</evidence>
<accession>A0AAD4MV61</accession>
<evidence type="ECO:0000313" key="6">
    <source>
        <dbReference type="EMBL" id="KAI1704612.1"/>
    </source>
</evidence>
<gene>
    <name evidence="6" type="ORF">DdX_14108</name>
</gene>
<keyword evidence="7" id="KW-1185">Reference proteome</keyword>
<dbReference type="CDD" id="cd19941">
    <property type="entry name" value="TIL"/>
    <property type="match status" value="2"/>
</dbReference>
<dbReference type="InterPro" id="IPR051368">
    <property type="entry name" value="SerProtInhib-TIL_Domain"/>
</dbReference>
<dbReference type="SUPFAM" id="SSF57567">
    <property type="entry name" value="Serine protease inhibitors"/>
    <property type="match status" value="2"/>
</dbReference>
<feature type="domain" description="TIL" evidence="5">
    <location>
        <begin position="107"/>
        <end position="162"/>
    </location>
</feature>
<feature type="chain" id="PRO_5042087305" evidence="4">
    <location>
        <begin position="23"/>
        <end position="163"/>
    </location>
</feature>
<dbReference type="InterPro" id="IPR036084">
    <property type="entry name" value="Ser_inhib-like_sf"/>
</dbReference>
<evidence type="ECO:0000256" key="3">
    <source>
        <dbReference type="ARBA" id="ARBA00023157"/>
    </source>
</evidence>
<dbReference type="InterPro" id="IPR002919">
    <property type="entry name" value="TIL_dom"/>
</dbReference>
<dbReference type="AlphaFoldDB" id="A0AAD4MV61"/>
<feature type="signal peptide" evidence="4">
    <location>
        <begin position="1"/>
        <end position="22"/>
    </location>
</feature>
<keyword evidence="3" id="KW-1015">Disulfide bond</keyword>
<sequence length="163" mass="17840">MNRIGNLFFLFALGTLVVYTQSLALGRLKINVASQESSEITPEPCPANEEYNACIEYCKEDCSGKVCLETTDCYAGCQCISGYVRNNGTCILKSQCNEESSTTPGPCPANEEYHVCIDCEELTCADHYSEEICLDNDDCDPGCQCVSGYVRNNGTCILRSQCS</sequence>
<name>A0AAD4MV61_9BILA</name>
<organism evidence="6 7">
    <name type="scientific">Ditylenchus destructor</name>
    <dbReference type="NCBI Taxonomy" id="166010"/>
    <lineage>
        <taxon>Eukaryota</taxon>
        <taxon>Metazoa</taxon>
        <taxon>Ecdysozoa</taxon>
        <taxon>Nematoda</taxon>
        <taxon>Chromadorea</taxon>
        <taxon>Rhabditida</taxon>
        <taxon>Tylenchina</taxon>
        <taxon>Tylenchomorpha</taxon>
        <taxon>Sphaerularioidea</taxon>
        <taxon>Anguinidae</taxon>
        <taxon>Anguininae</taxon>
        <taxon>Ditylenchus</taxon>
    </lineage>
</organism>
<protein>
    <submittedName>
        <fullName evidence="6">Trypsin inhibitor like cysteine rich domain-containing protein</fullName>
    </submittedName>
</protein>
<reference evidence="6" key="1">
    <citation type="submission" date="2022-01" db="EMBL/GenBank/DDBJ databases">
        <title>Genome Sequence Resource for Two Populations of Ditylenchus destructor, the Migratory Endoparasitic Phytonematode.</title>
        <authorList>
            <person name="Zhang H."/>
            <person name="Lin R."/>
            <person name="Xie B."/>
        </authorList>
    </citation>
    <scope>NUCLEOTIDE SEQUENCE</scope>
    <source>
        <strain evidence="6">BazhouSP</strain>
    </source>
</reference>
<dbReference type="PANTHER" id="PTHR23259">
    <property type="entry name" value="RIDDLE"/>
    <property type="match status" value="1"/>
</dbReference>
<feature type="domain" description="TIL" evidence="5">
    <location>
        <begin position="45"/>
        <end position="96"/>
    </location>
</feature>
<evidence type="ECO:0000256" key="4">
    <source>
        <dbReference type="SAM" id="SignalP"/>
    </source>
</evidence>
<evidence type="ECO:0000256" key="1">
    <source>
        <dbReference type="ARBA" id="ARBA00022690"/>
    </source>
</evidence>
<keyword evidence="4" id="KW-0732">Signal</keyword>
<proteinExistence type="predicted"/>
<keyword evidence="1" id="KW-0646">Protease inhibitor</keyword>
<dbReference type="GO" id="GO:0004867">
    <property type="term" value="F:serine-type endopeptidase inhibitor activity"/>
    <property type="evidence" value="ECO:0007669"/>
    <property type="project" value="UniProtKB-KW"/>
</dbReference>
<dbReference type="PANTHER" id="PTHR23259:SF78">
    <property type="entry name" value="TIL DOMAIN-CONTAINING PROTEIN"/>
    <property type="match status" value="1"/>
</dbReference>
<dbReference type="Proteomes" id="UP001201812">
    <property type="component" value="Unassembled WGS sequence"/>
</dbReference>
<comment type="caution">
    <text evidence="6">The sequence shown here is derived from an EMBL/GenBank/DDBJ whole genome shotgun (WGS) entry which is preliminary data.</text>
</comment>
<evidence type="ECO:0000313" key="7">
    <source>
        <dbReference type="Proteomes" id="UP001201812"/>
    </source>
</evidence>
<keyword evidence="2" id="KW-0722">Serine protease inhibitor</keyword>
<evidence type="ECO:0000259" key="5">
    <source>
        <dbReference type="Pfam" id="PF01826"/>
    </source>
</evidence>
<dbReference type="Gene3D" id="2.10.25.10">
    <property type="entry name" value="Laminin"/>
    <property type="match status" value="2"/>
</dbReference>
<dbReference type="EMBL" id="JAKKPZ010000065">
    <property type="protein sequence ID" value="KAI1704612.1"/>
    <property type="molecule type" value="Genomic_DNA"/>
</dbReference>